<evidence type="ECO:0000313" key="2">
    <source>
        <dbReference type="WBParaSite" id="Hba_01764"/>
    </source>
</evidence>
<protein>
    <submittedName>
        <fullName evidence="2">MICOS complex subunit</fullName>
    </submittedName>
</protein>
<dbReference type="AlphaFoldDB" id="A0A1I7WAQ1"/>
<evidence type="ECO:0000313" key="1">
    <source>
        <dbReference type="Proteomes" id="UP000095283"/>
    </source>
</evidence>
<reference evidence="2" key="1">
    <citation type="submission" date="2016-11" db="UniProtKB">
        <authorList>
            <consortium name="WormBaseParasite"/>
        </authorList>
    </citation>
    <scope>IDENTIFICATION</scope>
</reference>
<sequence length="39" mass="4334">MVPYCQQIVKFVASKIACLPSSVILYPFGKLSTFEVTPK</sequence>
<dbReference type="WBParaSite" id="Hba_01764">
    <property type="protein sequence ID" value="Hba_01764"/>
    <property type="gene ID" value="Hba_01764"/>
</dbReference>
<proteinExistence type="predicted"/>
<keyword evidence="1" id="KW-1185">Reference proteome</keyword>
<name>A0A1I7WAQ1_HETBA</name>
<dbReference type="Proteomes" id="UP000095283">
    <property type="component" value="Unplaced"/>
</dbReference>
<organism evidence="1 2">
    <name type="scientific">Heterorhabditis bacteriophora</name>
    <name type="common">Entomopathogenic nematode worm</name>
    <dbReference type="NCBI Taxonomy" id="37862"/>
    <lineage>
        <taxon>Eukaryota</taxon>
        <taxon>Metazoa</taxon>
        <taxon>Ecdysozoa</taxon>
        <taxon>Nematoda</taxon>
        <taxon>Chromadorea</taxon>
        <taxon>Rhabditida</taxon>
        <taxon>Rhabditina</taxon>
        <taxon>Rhabditomorpha</taxon>
        <taxon>Strongyloidea</taxon>
        <taxon>Heterorhabditidae</taxon>
        <taxon>Heterorhabditis</taxon>
    </lineage>
</organism>
<accession>A0A1I7WAQ1</accession>